<dbReference type="RefSeq" id="WP_028498425.1">
    <property type="nucleotide sequence ID" value="NZ_CP028519.1"/>
</dbReference>
<dbReference type="STRING" id="1122240.GCA_000620105_01029"/>
<organism evidence="1 2">
    <name type="scientific">Microvirgula aerodenitrificans</name>
    <dbReference type="NCBI Taxonomy" id="57480"/>
    <lineage>
        <taxon>Bacteria</taxon>
        <taxon>Pseudomonadati</taxon>
        <taxon>Pseudomonadota</taxon>
        <taxon>Betaproteobacteria</taxon>
        <taxon>Neisseriales</taxon>
        <taxon>Aquaspirillaceae</taxon>
        <taxon>Microvirgula</taxon>
    </lineage>
</organism>
<sequence length="180" mass="19864">MDDIVHRALARWPNVPDVYGWLTLDARGHWWIRDARLDHPATLAFIARNYQPDAQGAWFFQNGPQRVFARLGAAPFVARLAPGLQTRPDTALLPHEAWLTAEGDLFLYAGPGRVALLDGRDLARADFLAADGHPGDEAMLLAGKIDGWHVRLADLQLPLHAVDAATVPERGGFVRDPQPD</sequence>
<accession>A0A2U3THM2</accession>
<name>A0A2U3THM2_9NEIS</name>
<evidence type="ECO:0000313" key="1">
    <source>
        <dbReference type="EMBL" id="AVY92920.1"/>
    </source>
</evidence>
<dbReference type="OrthoDB" id="7057642at2"/>
<dbReference type="Pfam" id="PF11161">
    <property type="entry name" value="DUF2944"/>
    <property type="match status" value="1"/>
</dbReference>
<dbReference type="KEGG" id="maer:DAI18_01840"/>
<keyword evidence="2" id="KW-1185">Reference proteome</keyword>
<dbReference type="EMBL" id="CP028519">
    <property type="protein sequence ID" value="AVY92920.1"/>
    <property type="molecule type" value="Genomic_DNA"/>
</dbReference>
<proteinExistence type="predicted"/>
<evidence type="ECO:0000313" key="2">
    <source>
        <dbReference type="Proteomes" id="UP000244173"/>
    </source>
</evidence>
<dbReference type="AlphaFoldDB" id="A0A2U3THM2"/>
<protein>
    <submittedName>
        <fullName evidence="1">DUF2946 domain-containing protein</fullName>
    </submittedName>
</protein>
<reference evidence="1 2" key="1">
    <citation type="submission" date="2018-04" db="EMBL/GenBank/DDBJ databases">
        <title>Denitrifier Microvirgula.</title>
        <authorList>
            <person name="Anderson E."/>
            <person name="Jang J."/>
            <person name="Ishii S."/>
        </authorList>
    </citation>
    <scope>NUCLEOTIDE SEQUENCE [LARGE SCALE GENOMIC DNA]</scope>
    <source>
        <strain evidence="1 2">BE2.4</strain>
    </source>
</reference>
<dbReference type="Proteomes" id="UP000244173">
    <property type="component" value="Chromosome"/>
</dbReference>
<dbReference type="InterPro" id="IPR021332">
    <property type="entry name" value="DUF2944"/>
</dbReference>
<gene>
    <name evidence="1" type="ORF">DAI18_01840</name>
</gene>